<dbReference type="Gene3D" id="3.40.50.300">
    <property type="entry name" value="P-loop containing nucleotide triphosphate hydrolases"/>
    <property type="match status" value="1"/>
</dbReference>
<sequence length="754" mass="87312">MSSLQLIDENKNFNEHLLPYIQKYYDGKDDKGLNYHIVSVFGSQSTGKSTLLNRLFGTQFDVMDETKRQQTTKGIWISHANYIASTLVESGRLDNENHLFVLDVEGVDGREKADDKDFERKSALFALSTSEVLIVNIWEHQVGLYQGANMELLKTVFEVNLSLFSSSKQKCLLLFVIRDFTDMTPIENLSNSLMADLNKIWSSLSKPESCQDLTITDFFDLKFTSIAHKHFQPDKFEHDIQLLGDRFASTELFKNEYHRNIPIDAWTIYMDQIWQQIEENKDLDLPTQQILVARFRCDEIMLLAYQNFEEQYEKVDFEKLDDPQEFADSIKQLRTEALVPYDTSASRYTQTVYLERREQLAKKIDSKLTETNSRRLASVIKKLVKEFSDRVQAAKKNHEGSLKEILAAQTALVTASFREDAGKCMFDHSQELEQLETEIQAATEQIRRKEKSLLVSRLTKRFQSQFKEKLTELCGDPTDDLWDKVMVEFSKIEDGLESKFLVDGVYDYHLGLDAKENAELHIDLQKAHWSKFRDIVHDYVTEDTVSRILRNKFEDLFRYDEQGVPKMWTNTLEIDQQYNKAREAVLKLLPTFSRIVLAKTNEEVVPPVNISSGEFEDLDEEDEEVPFAELLSTRQQTGVLGRVRKEMDAIYIEAKRSVMSSMTSIPFWMYCLVVALGWNEFMAVLRNPLFFMLLILIATGTYFAHQTGLLKPMLTVARSTISQSKTVAKQKLRELIEENEPEKVETKEVNSKAE</sequence>
<feature type="topological domain" description="Lumenal" evidence="8">
    <location>
        <begin position="686"/>
        <end position="688"/>
    </location>
</feature>
<evidence type="ECO:0000313" key="11">
    <source>
        <dbReference type="EMBL" id="KAH3668094.1"/>
    </source>
</evidence>
<dbReference type="OrthoDB" id="1597724at2759"/>
<protein>
    <recommendedName>
        <fullName evidence="10">GB1/RHD3-type G domain-containing protein</fullName>
    </recommendedName>
</protein>
<evidence type="ECO:0000256" key="1">
    <source>
        <dbReference type="ARBA" id="ARBA00022692"/>
    </source>
</evidence>
<name>A0A9P8PAV0_9ASCO</name>
<dbReference type="Proteomes" id="UP000769157">
    <property type="component" value="Unassembled WGS sequence"/>
</dbReference>
<organism evidence="11 12">
    <name type="scientific">Ogataea philodendri</name>
    <dbReference type="NCBI Taxonomy" id="1378263"/>
    <lineage>
        <taxon>Eukaryota</taxon>
        <taxon>Fungi</taxon>
        <taxon>Dikarya</taxon>
        <taxon>Ascomycota</taxon>
        <taxon>Saccharomycotina</taxon>
        <taxon>Pichiomycetes</taxon>
        <taxon>Pichiales</taxon>
        <taxon>Pichiaceae</taxon>
        <taxon>Ogataea</taxon>
    </lineage>
</organism>
<keyword evidence="4 8" id="KW-0256">Endoplasmic reticulum</keyword>
<dbReference type="GO" id="GO:0003924">
    <property type="term" value="F:GTPase activity"/>
    <property type="evidence" value="ECO:0007669"/>
    <property type="project" value="UniProtKB-UniRule"/>
</dbReference>
<keyword evidence="3 8" id="KW-0378">Hydrolase</keyword>
<dbReference type="PANTHER" id="PTHR45923:SF2">
    <property type="entry name" value="PROTEIN SEY1"/>
    <property type="match status" value="1"/>
</dbReference>
<proteinExistence type="inferred from homology"/>
<keyword evidence="5 8" id="KW-1133">Transmembrane helix</keyword>
<keyword evidence="12" id="KW-1185">Reference proteome</keyword>
<keyword evidence="6 8" id="KW-0342">GTP-binding</keyword>
<evidence type="ECO:0000256" key="6">
    <source>
        <dbReference type="ARBA" id="ARBA00023134"/>
    </source>
</evidence>
<dbReference type="SUPFAM" id="SSF52540">
    <property type="entry name" value="P-loop containing nucleoside triphosphate hydrolases"/>
    <property type="match status" value="1"/>
</dbReference>
<dbReference type="HAMAP" id="MF_03109">
    <property type="entry name" value="Sey1"/>
    <property type="match status" value="1"/>
</dbReference>
<dbReference type="InterPro" id="IPR008803">
    <property type="entry name" value="RHD3/Sey1"/>
</dbReference>
<dbReference type="Pfam" id="PF20428">
    <property type="entry name" value="Sey1_3HB"/>
    <property type="match status" value="1"/>
</dbReference>
<dbReference type="FunFam" id="3.40.50.300:FF:000727">
    <property type="entry name" value="Protein SEY1 homolog"/>
    <property type="match status" value="1"/>
</dbReference>
<comment type="caution">
    <text evidence="11">The sequence shown here is derived from an EMBL/GenBank/DDBJ whole genome shotgun (WGS) entry which is preliminary data.</text>
</comment>
<feature type="topological domain" description="Cytoplasmic" evidence="8">
    <location>
        <begin position="710"/>
        <end position="754"/>
    </location>
</feature>
<dbReference type="InterPro" id="IPR027417">
    <property type="entry name" value="P-loop_NTPase"/>
</dbReference>
<keyword evidence="7 8" id="KW-0472">Membrane</keyword>
<feature type="coiled-coil region" evidence="8">
    <location>
        <begin position="425"/>
        <end position="452"/>
    </location>
</feature>
<evidence type="ECO:0000256" key="7">
    <source>
        <dbReference type="ARBA" id="ARBA00023136"/>
    </source>
</evidence>
<dbReference type="EMBL" id="JAEUBE010000158">
    <property type="protein sequence ID" value="KAH3668094.1"/>
    <property type="molecule type" value="Genomic_DNA"/>
</dbReference>
<dbReference type="Pfam" id="PF05879">
    <property type="entry name" value="RHD3_GTPase"/>
    <property type="match status" value="1"/>
</dbReference>
<dbReference type="PANTHER" id="PTHR45923">
    <property type="entry name" value="PROTEIN SEY1"/>
    <property type="match status" value="1"/>
</dbReference>
<dbReference type="AlphaFoldDB" id="A0A9P8PAV0"/>
<reference evidence="11" key="1">
    <citation type="journal article" date="2021" name="Open Biol.">
        <title>Shared evolutionary footprints suggest mitochondrial oxidative damage underlies multiple complex I losses in fungi.</title>
        <authorList>
            <person name="Schikora-Tamarit M.A."/>
            <person name="Marcet-Houben M."/>
            <person name="Nosek J."/>
            <person name="Gabaldon T."/>
        </authorList>
    </citation>
    <scope>NUCLEOTIDE SEQUENCE</scope>
    <source>
        <strain evidence="11">CBS6075</strain>
    </source>
</reference>
<evidence type="ECO:0000313" key="12">
    <source>
        <dbReference type="Proteomes" id="UP000769157"/>
    </source>
</evidence>
<feature type="transmembrane region" description="Helical" evidence="9">
    <location>
        <begin position="657"/>
        <end position="678"/>
    </location>
</feature>
<evidence type="ECO:0000256" key="3">
    <source>
        <dbReference type="ARBA" id="ARBA00022801"/>
    </source>
</evidence>
<feature type="binding site" evidence="8">
    <location>
        <begin position="42"/>
        <end position="49"/>
    </location>
    <ligand>
        <name>GTP</name>
        <dbReference type="ChEBI" id="CHEBI:37565"/>
    </ligand>
</feature>
<feature type="transmembrane region" description="Helical" evidence="9">
    <location>
        <begin position="684"/>
        <end position="704"/>
    </location>
</feature>
<dbReference type="GO" id="GO:0005789">
    <property type="term" value="C:endoplasmic reticulum membrane"/>
    <property type="evidence" value="ECO:0007669"/>
    <property type="project" value="UniProtKB-SubCell"/>
</dbReference>
<keyword evidence="8" id="KW-0175">Coiled coil</keyword>
<evidence type="ECO:0000256" key="9">
    <source>
        <dbReference type="SAM" id="Phobius"/>
    </source>
</evidence>
<dbReference type="InterPro" id="IPR046758">
    <property type="entry name" value="Sey1/RHD3-like_3HB"/>
</dbReference>
<evidence type="ECO:0000256" key="2">
    <source>
        <dbReference type="ARBA" id="ARBA00022741"/>
    </source>
</evidence>
<keyword evidence="1 8" id="KW-0812">Transmembrane</keyword>
<dbReference type="PROSITE" id="PS51715">
    <property type="entry name" value="G_GB1_RHD3"/>
    <property type="match status" value="1"/>
</dbReference>
<comment type="subcellular location">
    <subcellularLocation>
        <location evidence="8">Endoplasmic reticulum membrane</location>
        <topology evidence="8">Multi-pass membrane protein</topology>
    </subcellularLocation>
    <text evidence="8">Enriched in the cortical ER. Concentrated in punctae along the ER tubules.</text>
</comment>
<accession>A0A9P8PAV0</accession>
<evidence type="ECO:0000259" key="10">
    <source>
        <dbReference type="PROSITE" id="PS51715"/>
    </source>
</evidence>
<evidence type="ECO:0000256" key="5">
    <source>
        <dbReference type="ARBA" id="ARBA00022989"/>
    </source>
</evidence>
<feature type="topological domain" description="Cytoplasmic" evidence="8">
    <location>
        <begin position="1"/>
        <end position="664"/>
    </location>
</feature>
<evidence type="ECO:0000256" key="4">
    <source>
        <dbReference type="ARBA" id="ARBA00022824"/>
    </source>
</evidence>
<keyword evidence="2 8" id="KW-0547">Nucleotide-binding</keyword>
<evidence type="ECO:0000256" key="8">
    <source>
        <dbReference type="HAMAP-Rule" id="MF_03109"/>
    </source>
</evidence>
<dbReference type="InterPro" id="IPR030386">
    <property type="entry name" value="G_GB1_RHD3_dom"/>
</dbReference>
<gene>
    <name evidence="8" type="primary">SEY1</name>
    <name evidence="11" type="ORF">OGAPHI_001848</name>
</gene>
<dbReference type="GO" id="GO:0016320">
    <property type="term" value="P:endoplasmic reticulum membrane fusion"/>
    <property type="evidence" value="ECO:0007669"/>
    <property type="project" value="TreeGrafter"/>
</dbReference>
<reference evidence="11" key="2">
    <citation type="submission" date="2021-01" db="EMBL/GenBank/DDBJ databases">
        <authorList>
            <person name="Schikora-Tamarit M.A."/>
        </authorList>
    </citation>
    <scope>NUCLEOTIDE SEQUENCE</scope>
    <source>
        <strain evidence="11">CBS6075</strain>
    </source>
</reference>
<dbReference type="GO" id="GO:0005525">
    <property type="term" value="F:GTP binding"/>
    <property type="evidence" value="ECO:0007669"/>
    <property type="project" value="UniProtKB-UniRule"/>
</dbReference>
<dbReference type="CDD" id="cd01851">
    <property type="entry name" value="GBP"/>
    <property type="match status" value="1"/>
</dbReference>
<feature type="domain" description="GB1/RHD3-type G" evidence="10">
    <location>
        <begin position="32"/>
        <end position="262"/>
    </location>
</feature>
<comment type="similarity">
    <text evidence="8">Belongs to the TRAFAC class dynamin-like GTPase superfamily. GB1/RHD3 GTPase family. RHD3 subfamily.</text>
</comment>